<keyword evidence="3" id="KW-1185">Reference proteome</keyword>
<reference evidence="2 3" key="1">
    <citation type="submission" date="2018-04" db="EMBL/GenBank/DDBJ databases">
        <title>The genome of golden apple snail Pomacea canaliculata provides insight into stress tolerance and invasive adaptation.</title>
        <authorList>
            <person name="Liu C."/>
            <person name="Liu B."/>
            <person name="Ren Y."/>
            <person name="Zhang Y."/>
            <person name="Wang H."/>
            <person name="Li S."/>
            <person name="Jiang F."/>
            <person name="Yin L."/>
            <person name="Zhang G."/>
            <person name="Qian W."/>
            <person name="Fan W."/>
        </authorList>
    </citation>
    <scope>NUCLEOTIDE SEQUENCE [LARGE SCALE GENOMIC DNA]</scope>
    <source>
        <strain evidence="2">SZHN2017</strain>
        <tissue evidence="2">Muscle</tissue>
    </source>
</reference>
<dbReference type="PANTHER" id="PTHR43404:SF1">
    <property type="entry name" value="MNN4P"/>
    <property type="match status" value="1"/>
</dbReference>
<dbReference type="Proteomes" id="UP000245119">
    <property type="component" value="Linkage Group LG13"/>
</dbReference>
<dbReference type="InterPro" id="IPR007074">
    <property type="entry name" value="LicD/FKTN/FKRP_NTP_transf"/>
</dbReference>
<dbReference type="AlphaFoldDB" id="A0A2T7NGG7"/>
<dbReference type="InterPro" id="IPR052942">
    <property type="entry name" value="LPS_cholinephosphotransferase"/>
</dbReference>
<dbReference type="EMBL" id="PZQS01000013">
    <property type="protein sequence ID" value="PVD20258.1"/>
    <property type="molecule type" value="Genomic_DNA"/>
</dbReference>
<dbReference type="OrthoDB" id="419198at2759"/>
<accession>A0A2T7NGG7</accession>
<evidence type="ECO:0000313" key="2">
    <source>
        <dbReference type="EMBL" id="PVD20258.1"/>
    </source>
</evidence>
<feature type="domain" description="LicD/FKTN/FKRP nucleotidyltransferase" evidence="1">
    <location>
        <begin position="236"/>
        <end position="296"/>
    </location>
</feature>
<gene>
    <name evidence="2" type="ORF">C0Q70_20755</name>
</gene>
<dbReference type="Pfam" id="PF04991">
    <property type="entry name" value="LicD"/>
    <property type="match status" value="1"/>
</dbReference>
<evidence type="ECO:0000259" key="1">
    <source>
        <dbReference type="Pfam" id="PF04991"/>
    </source>
</evidence>
<protein>
    <recommendedName>
        <fullName evidence="1">LicD/FKTN/FKRP nucleotidyltransferase domain-containing protein</fullName>
    </recommendedName>
</protein>
<sequence>MTVPPSTTTTTTNNTTNTPEHKAVRWGMRHGVVTATVTEGKCVLTQFKVATVCTMRGSFPHIPPTVKKLQLCLILGTLIIVLNIIVRHTSLVSSPARESCLSALIVMQASGTADSETSRQPALSGHRNHVTARHEHLTLTNPIAHHHHRTSQRQVTTAHPHVTSSHPLTVHHWSVNPSTHLESLGSDRQLHKLTPSSRLDTRLDGHLRAFATRLSARNRRITRDIVATFSAAMTEASLTFFLYSGSLLGSWRHHGLVPWDDDVDMAVPRWQAQAVYRALGRLKPLYYLDVRQKTRWKLYSIHSHPIHLATWSWPFVDISFYESNSSHVWDHDPAYLAFTFPIKDKLQGPKVEEIFNTSVGGKFVALNMMSCDVDSRRKHYSCVTSTVQEVLVQQRKKKQSWVTKDNLHLYDQRMRLKKQRKGSLNAAFEYKADESSNSFFPQPTPTLFSVP</sequence>
<organism evidence="2 3">
    <name type="scientific">Pomacea canaliculata</name>
    <name type="common">Golden apple snail</name>
    <dbReference type="NCBI Taxonomy" id="400727"/>
    <lineage>
        <taxon>Eukaryota</taxon>
        <taxon>Metazoa</taxon>
        <taxon>Spiralia</taxon>
        <taxon>Lophotrochozoa</taxon>
        <taxon>Mollusca</taxon>
        <taxon>Gastropoda</taxon>
        <taxon>Caenogastropoda</taxon>
        <taxon>Architaenioglossa</taxon>
        <taxon>Ampullarioidea</taxon>
        <taxon>Ampullariidae</taxon>
        <taxon>Pomacea</taxon>
    </lineage>
</organism>
<name>A0A2T7NGG7_POMCA</name>
<evidence type="ECO:0000313" key="3">
    <source>
        <dbReference type="Proteomes" id="UP000245119"/>
    </source>
</evidence>
<proteinExistence type="predicted"/>
<comment type="caution">
    <text evidence="2">The sequence shown here is derived from an EMBL/GenBank/DDBJ whole genome shotgun (WGS) entry which is preliminary data.</text>
</comment>
<dbReference type="PANTHER" id="PTHR43404">
    <property type="entry name" value="LIPOPOLYSACCHARIDE CHOLINEPHOSPHOTRANSFERASE LICD"/>
    <property type="match status" value="1"/>
</dbReference>
<dbReference type="GO" id="GO:0009100">
    <property type="term" value="P:glycoprotein metabolic process"/>
    <property type="evidence" value="ECO:0007669"/>
    <property type="project" value="UniProtKB-ARBA"/>
</dbReference>